<keyword evidence="2" id="KW-1185">Reference proteome</keyword>
<accession>A0ABT7INK1</accession>
<proteinExistence type="predicted"/>
<organism evidence="1 2">
    <name type="scientific">Mesosutterella faecium</name>
    <dbReference type="NCBI Taxonomy" id="2925194"/>
    <lineage>
        <taxon>Bacteria</taxon>
        <taxon>Pseudomonadati</taxon>
        <taxon>Pseudomonadota</taxon>
        <taxon>Betaproteobacteria</taxon>
        <taxon>Burkholderiales</taxon>
        <taxon>Sutterellaceae</taxon>
        <taxon>Mesosutterella</taxon>
    </lineage>
</organism>
<gene>
    <name evidence="1" type="ORF">MUN46_008450</name>
</gene>
<sequence>MPSLRFITGFFERYTYHRLLNYRLSAQFVKDELRRSGEEKVLEEPELRAAHVLLRAAVRLTRGIERSYSLQPRAESLLIQETAALAGAFIPVSGVGGVPLKAALSATICAENWASSDLSGEEKASPRATSEYRQLLLAGQEKKAFARFVSRAKTAFAGTSLTEGERESLIDAALCDAKALERIARCAAAALEKKKP</sequence>
<name>A0ABT7INK1_9BURK</name>
<dbReference type="EMBL" id="JAKZJU020000001">
    <property type="protein sequence ID" value="MDL2059959.1"/>
    <property type="molecule type" value="Genomic_DNA"/>
</dbReference>
<protein>
    <submittedName>
        <fullName evidence="1">Uncharacterized protein</fullName>
    </submittedName>
</protein>
<evidence type="ECO:0000313" key="1">
    <source>
        <dbReference type="EMBL" id="MDL2059959.1"/>
    </source>
</evidence>
<evidence type="ECO:0000313" key="2">
    <source>
        <dbReference type="Proteomes" id="UP001165481"/>
    </source>
</evidence>
<dbReference type="Proteomes" id="UP001165481">
    <property type="component" value="Unassembled WGS sequence"/>
</dbReference>
<comment type="caution">
    <text evidence="1">The sequence shown here is derived from an EMBL/GenBank/DDBJ whole genome shotgun (WGS) entry which is preliminary data.</text>
</comment>
<reference evidence="1" key="1">
    <citation type="submission" date="2023-03" db="EMBL/GenBank/DDBJ databases">
        <title>Mesosutterella sp. nov. isolated from porcine feces.</title>
        <authorList>
            <person name="Yu S."/>
        </authorList>
    </citation>
    <scope>NUCLEOTIDE SEQUENCE</scope>
    <source>
        <strain evidence="1">AGMB02718</strain>
    </source>
</reference>
<dbReference type="RefSeq" id="WP_243376412.1">
    <property type="nucleotide sequence ID" value="NZ_JAKZJU020000001.1"/>
</dbReference>